<dbReference type="InterPro" id="IPR021296">
    <property type="entry name" value="DUF2868"/>
</dbReference>
<accession>A0A3M6QXD1</accession>
<feature type="transmembrane region" description="Helical" evidence="1">
    <location>
        <begin position="229"/>
        <end position="250"/>
    </location>
</feature>
<dbReference type="AlphaFoldDB" id="A0A3M6QXD1"/>
<dbReference type="Pfam" id="PF11067">
    <property type="entry name" value="DUF2868"/>
    <property type="match status" value="1"/>
</dbReference>
<comment type="caution">
    <text evidence="2">The sequence shown here is derived from an EMBL/GenBank/DDBJ whole genome shotgun (WGS) entry which is preliminary data.</text>
</comment>
<keyword evidence="1" id="KW-0812">Transmembrane</keyword>
<gene>
    <name evidence="2" type="ORF">D8I35_00615</name>
</gene>
<dbReference type="EMBL" id="RDQO01000001">
    <property type="protein sequence ID" value="RMX07680.1"/>
    <property type="molecule type" value="Genomic_DNA"/>
</dbReference>
<organism evidence="2 3">
    <name type="scientific">Corticibacter populi</name>
    <dbReference type="NCBI Taxonomy" id="1550736"/>
    <lineage>
        <taxon>Bacteria</taxon>
        <taxon>Pseudomonadati</taxon>
        <taxon>Pseudomonadota</taxon>
        <taxon>Betaproteobacteria</taxon>
        <taxon>Burkholderiales</taxon>
        <taxon>Comamonadaceae</taxon>
        <taxon>Corticibacter</taxon>
    </lineage>
</organism>
<evidence type="ECO:0000256" key="1">
    <source>
        <dbReference type="SAM" id="Phobius"/>
    </source>
</evidence>
<name>A0A3M6QXD1_9BURK</name>
<feature type="transmembrane region" description="Helical" evidence="1">
    <location>
        <begin position="110"/>
        <end position="128"/>
    </location>
</feature>
<proteinExistence type="predicted"/>
<keyword evidence="1" id="KW-0472">Membrane</keyword>
<feature type="transmembrane region" description="Helical" evidence="1">
    <location>
        <begin position="310"/>
        <end position="331"/>
    </location>
</feature>
<keyword evidence="3" id="KW-1185">Reference proteome</keyword>
<keyword evidence="1" id="KW-1133">Transmembrane helix</keyword>
<reference evidence="2 3" key="1">
    <citation type="submission" date="2018-10" db="EMBL/GenBank/DDBJ databases">
        <title>Draft genome of Cortibacter populi DSM10536.</title>
        <authorList>
            <person name="Bernier A.-M."/>
            <person name="Bernard K."/>
        </authorList>
    </citation>
    <scope>NUCLEOTIDE SEQUENCE [LARGE SCALE GENOMIC DNA]</scope>
    <source>
        <strain evidence="2 3">DSM 105136</strain>
    </source>
</reference>
<sequence>MSAAPRQGALRTLVQPVAGGRETMNEQQLRDILLAKAIETEPAQGQPALLDQEQAQAATEQALYELRDQQRLAPSRRLSLLLQRRAERIVRAALAMQPQLAALRQPNRQVHWLYAALPLLAFLTGFLGDRIGEPHRVDLLAAPLLAIIGWNLLAYAFMLLGGLRRLQPAAAAGAASATDAPVALWRSLWSRRWLPLAQDRQLGTLARAFRADWAPYAQALHRRYWRRSLHWSAAALALGVTASLWTTGLLTEYRIGWESTLLQPTHLQGLLNALTWPARTLLQQPPWTLEQVQALQAWPSGNRQGGLQWITAYSILLAVCVVLPRLLMGLYQEWRAHHQARHLSLPLQTQYFQKLARDFASDALSISVQPFDMAINAARQQQLRNFIQAQFGSAAHVVVAPTLQYGDGDGGKSAFTAVDDSAPSLRVLLFNLAATPEREIQGRAIEQLSQSPQAQGSECAVWLYAHELAERLGDGQHQRLEERKHLWQGFAEAHGVPNVRFIGG</sequence>
<feature type="transmembrane region" description="Helical" evidence="1">
    <location>
        <begin position="140"/>
        <end position="160"/>
    </location>
</feature>
<evidence type="ECO:0000313" key="3">
    <source>
        <dbReference type="Proteomes" id="UP000278006"/>
    </source>
</evidence>
<evidence type="ECO:0000313" key="2">
    <source>
        <dbReference type="EMBL" id="RMX07680.1"/>
    </source>
</evidence>
<dbReference type="OrthoDB" id="4998316at2"/>
<protein>
    <submittedName>
        <fullName evidence="2">DUF2868 domain-containing protein</fullName>
    </submittedName>
</protein>
<dbReference type="Proteomes" id="UP000278006">
    <property type="component" value="Unassembled WGS sequence"/>
</dbReference>